<name>A0A3S1BYH2_9CYAN</name>
<keyword evidence="1" id="KW-0812">Transmembrane</keyword>
<keyword evidence="3" id="KW-1185">Reference proteome</keyword>
<reference evidence="2" key="2">
    <citation type="journal article" date="2019" name="Genome Biol. Evol.">
        <title>Day and night: Metabolic profiles and evolutionary relationships of six axenic non-marine cyanobacteria.</title>
        <authorList>
            <person name="Will S.E."/>
            <person name="Henke P."/>
            <person name="Boedeker C."/>
            <person name="Huang S."/>
            <person name="Brinkmann H."/>
            <person name="Rohde M."/>
            <person name="Jarek M."/>
            <person name="Friedl T."/>
            <person name="Seufert S."/>
            <person name="Schumacher M."/>
            <person name="Overmann J."/>
            <person name="Neumann-Schaal M."/>
            <person name="Petersen J."/>
        </authorList>
    </citation>
    <scope>NUCLEOTIDE SEQUENCE [LARGE SCALE GENOMIC DNA]</scope>
    <source>
        <strain evidence="2">PCC 7102</strain>
    </source>
</reference>
<sequence length="124" mass="14002">MFLTLNHQNKILLVTSKQAMRQEVQVQETLSNQAELTETLITQGGGILAFIFFMGGFLFLASKKLKDVSDDQLDLCKNSLPNHRCTQCRYFAKNHFINCAVQPSIVLTDEATNCSDYCPKNQKP</sequence>
<keyword evidence="1" id="KW-1133">Transmembrane helix</keyword>
<gene>
    <name evidence="2" type="ORF">DSM106972_096120</name>
</gene>
<feature type="transmembrane region" description="Helical" evidence="1">
    <location>
        <begin position="40"/>
        <end position="61"/>
    </location>
</feature>
<dbReference type="OrthoDB" id="457956at2"/>
<proteinExistence type="predicted"/>
<organism evidence="2 3">
    <name type="scientific">Dulcicalothrix desertica PCC 7102</name>
    <dbReference type="NCBI Taxonomy" id="232991"/>
    <lineage>
        <taxon>Bacteria</taxon>
        <taxon>Bacillati</taxon>
        <taxon>Cyanobacteriota</taxon>
        <taxon>Cyanophyceae</taxon>
        <taxon>Nostocales</taxon>
        <taxon>Calotrichaceae</taxon>
        <taxon>Dulcicalothrix</taxon>
    </lineage>
</organism>
<comment type="caution">
    <text evidence="2">The sequence shown here is derived from an EMBL/GenBank/DDBJ whole genome shotgun (WGS) entry which is preliminary data.</text>
</comment>
<evidence type="ECO:0000313" key="3">
    <source>
        <dbReference type="Proteomes" id="UP000271624"/>
    </source>
</evidence>
<protein>
    <submittedName>
        <fullName evidence="2">Uncharacterized protein</fullName>
    </submittedName>
</protein>
<dbReference type="RefSeq" id="WP_127087523.1">
    <property type="nucleotide sequence ID" value="NZ_RSCL01000058.1"/>
</dbReference>
<evidence type="ECO:0000313" key="2">
    <source>
        <dbReference type="EMBL" id="RUS93463.1"/>
    </source>
</evidence>
<accession>A0A3S1BYH2</accession>
<dbReference type="AlphaFoldDB" id="A0A3S1BYH2"/>
<dbReference type="EMBL" id="RSCL01000058">
    <property type="protein sequence ID" value="RUS93463.1"/>
    <property type="molecule type" value="Genomic_DNA"/>
</dbReference>
<evidence type="ECO:0000256" key="1">
    <source>
        <dbReference type="SAM" id="Phobius"/>
    </source>
</evidence>
<reference evidence="2" key="1">
    <citation type="submission" date="2018-12" db="EMBL/GenBank/DDBJ databases">
        <authorList>
            <person name="Will S."/>
            <person name="Neumann-Schaal M."/>
            <person name="Henke P."/>
        </authorList>
    </citation>
    <scope>NUCLEOTIDE SEQUENCE</scope>
    <source>
        <strain evidence="2">PCC 7102</strain>
    </source>
</reference>
<dbReference type="Proteomes" id="UP000271624">
    <property type="component" value="Unassembled WGS sequence"/>
</dbReference>
<keyword evidence="1" id="KW-0472">Membrane</keyword>